<dbReference type="SMART" id="SM00191">
    <property type="entry name" value="Int_alpha"/>
    <property type="match status" value="7"/>
</dbReference>
<evidence type="ECO:0000256" key="1">
    <source>
        <dbReference type="ARBA" id="ARBA00022729"/>
    </source>
</evidence>
<accession>A0ABP9X0P3</accession>
<comment type="caution">
    <text evidence="4">The sequence shown here is derived from an EMBL/GenBank/DDBJ whole genome shotgun (WGS) entry which is preliminary data.</text>
</comment>
<proteinExistence type="predicted"/>
<gene>
    <name evidence="4" type="ORF">Hgul01_02778</name>
</gene>
<dbReference type="InterPro" id="IPR013519">
    <property type="entry name" value="Int_alpha_beta-p"/>
</dbReference>
<dbReference type="Pfam" id="PF14312">
    <property type="entry name" value="FG-GAP_2"/>
    <property type="match status" value="6"/>
</dbReference>
<dbReference type="Proteomes" id="UP001428290">
    <property type="component" value="Unassembled WGS sequence"/>
</dbReference>
<protein>
    <recommendedName>
        <fullName evidence="6">Integrin alpha beta-propellor repeat protein</fullName>
    </recommendedName>
</protein>
<name>A0ABP9X0P3_9CHLR</name>
<evidence type="ECO:0008006" key="6">
    <source>
        <dbReference type="Google" id="ProtNLM"/>
    </source>
</evidence>
<keyword evidence="2" id="KW-0677">Repeat</keyword>
<dbReference type="PANTHER" id="PTHR36220:SF1">
    <property type="entry name" value="GAMMA TUBULIN COMPLEX COMPONENT C-TERMINAL DOMAIN-CONTAINING PROTEIN"/>
    <property type="match status" value="1"/>
</dbReference>
<dbReference type="Gene3D" id="2.130.10.130">
    <property type="entry name" value="Integrin alpha, N-terminal"/>
    <property type="match status" value="4"/>
</dbReference>
<evidence type="ECO:0000256" key="2">
    <source>
        <dbReference type="ARBA" id="ARBA00022737"/>
    </source>
</evidence>
<keyword evidence="5" id="KW-1185">Reference proteome</keyword>
<keyword evidence="3" id="KW-0325">Glycoprotein</keyword>
<sequence>MSTPKPIVYTRMLLGLLLISISFGLGLPRIAAQAPHSEDAERLTSTDWTAIQSLLAPTTAITGSKFQAGYLKAAQVSTGATFGTSVAVSGDTVVVGVPAESSSLAGVQNTATPIINGLASQAGAAYVFVRGNAGWQQQAYLKASEVSANDRFGWSVAISGDTIVVGSPYESSSTAGVQNTATPSVDNAVNSAGAAYVFVRTGSNWSQQSYLKASQVTIGDWFGWSVDLEANTIVVGAYGEDSNIVGVQNSATPTVNETATAAGAAYVFVRTDTNWSQQSYLKAAQISNDDVFGWSVAVAGDTVIVGAPGEDSSHTGVQNSATALVNEAALAAGAVFVFARSGPIWSPQVFVKASQVTPGDQFGFNLAIAGNTIVVGAPYEDSSTSGVQHGASPSVDELSSFAGAAFVYTQNAGVWSQQAYLKASNVAEGDRFGMSVAIDANTIVIGAPEEDSGIAGVQNSAQPSADETAIQAGAAYVYAHNGTTWSQQSYLKASQVSTGDYFGRGVGVAGDMLVIGIPLEDSASSGIQNSATPTVDELAADSGAALIIDTAYRSYSPLVQRMTLLALLTVNAASIPTRAVTQQGEVFASFTATLPATIPAGGHIYLSASPSSLQPTLVDDRIIIRDGANVIFQHTYDIASNGELVELPWEVINAASGHTLTITFVDVSAGLVGSTPIYLIWLAE</sequence>
<evidence type="ECO:0000313" key="5">
    <source>
        <dbReference type="Proteomes" id="UP001428290"/>
    </source>
</evidence>
<keyword evidence="1" id="KW-0732">Signal</keyword>
<evidence type="ECO:0000313" key="4">
    <source>
        <dbReference type="EMBL" id="GAA5528975.1"/>
    </source>
</evidence>
<evidence type="ECO:0000256" key="3">
    <source>
        <dbReference type="ARBA" id="ARBA00023180"/>
    </source>
</evidence>
<dbReference type="RefSeq" id="WP_345722592.1">
    <property type="nucleotide sequence ID" value="NZ_BAABRU010000009.1"/>
</dbReference>
<organism evidence="4 5">
    <name type="scientific">Herpetosiphon gulosus</name>
    <dbReference type="NCBI Taxonomy" id="1973496"/>
    <lineage>
        <taxon>Bacteria</taxon>
        <taxon>Bacillati</taxon>
        <taxon>Chloroflexota</taxon>
        <taxon>Chloroflexia</taxon>
        <taxon>Herpetosiphonales</taxon>
        <taxon>Herpetosiphonaceae</taxon>
        <taxon>Herpetosiphon</taxon>
    </lineage>
</organism>
<dbReference type="PANTHER" id="PTHR36220">
    <property type="entry name" value="UNNAMED PRODUCT"/>
    <property type="match status" value="1"/>
</dbReference>
<reference evidence="4 5" key="1">
    <citation type="submission" date="2024-02" db="EMBL/GenBank/DDBJ databases">
        <title>Herpetosiphon gulosus NBRC 112829.</title>
        <authorList>
            <person name="Ichikawa N."/>
            <person name="Katano-Makiyama Y."/>
            <person name="Hidaka K."/>
        </authorList>
    </citation>
    <scope>NUCLEOTIDE SEQUENCE [LARGE SCALE GENOMIC DNA]</scope>
    <source>
        <strain evidence="4 5">NBRC 112829</strain>
    </source>
</reference>
<dbReference type="InterPro" id="IPR013517">
    <property type="entry name" value="FG-GAP"/>
</dbReference>
<dbReference type="InterPro" id="IPR028994">
    <property type="entry name" value="Integrin_alpha_N"/>
</dbReference>
<dbReference type="EMBL" id="BAABRU010000009">
    <property type="protein sequence ID" value="GAA5528975.1"/>
    <property type="molecule type" value="Genomic_DNA"/>
</dbReference>